<proteinExistence type="predicted"/>
<dbReference type="AlphaFoldDB" id="A0A4V2S237"/>
<dbReference type="RefSeq" id="WP_131999222.1">
    <property type="nucleotide sequence ID" value="NZ_SLWQ01000007.1"/>
</dbReference>
<organism evidence="1 2">
    <name type="scientific">Dokdonella fugitiva</name>
    <dbReference type="NCBI Taxonomy" id="328517"/>
    <lineage>
        <taxon>Bacteria</taxon>
        <taxon>Pseudomonadati</taxon>
        <taxon>Pseudomonadota</taxon>
        <taxon>Gammaproteobacteria</taxon>
        <taxon>Lysobacterales</taxon>
        <taxon>Rhodanobacteraceae</taxon>
        <taxon>Dokdonella</taxon>
    </lineage>
</organism>
<sequence length="145" mass="16013">MKVQEQDQYHGIALTQIVEHKSFKALNRCSEHYGHYMVNTDREVFIKYRKTGNGSWQFVFQPQELKAIKAAMASKSDVFVCLVCARSTVCALTEDEINTLIDVGSAASQSITITVPPNSSCRARGSAGSLKGTIPHNSFPNKLFA</sequence>
<dbReference type="Proteomes" id="UP000294862">
    <property type="component" value="Unassembled WGS sequence"/>
</dbReference>
<dbReference type="OrthoDB" id="2988617at2"/>
<evidence type="ECO:0000313" key="2">
    <source>
        <dbReference type="Proteomes" id="UP000294862"/>
    </source>
</evidence>
<reference evidence="1 2" key="1">
    <citation type="journal article" date="2015" name="Stand. Genomic Sci.">
        <title>Genomic Encyclopedia of Bacterial and Archaeal Type Strains, Phase III: the genomes of soil and plant-associated and newly described type strains.</title>
        <authorList>
            <person name="Whitman W.B."/>
            <person name="Woyke T."/>
            <person name="Klenk H.P."/>
            <person name="Zhou Y."/>
            <person name="Lilburn T.G."/>
            <person name="Beck B.J."/>
            <person name="De Vos P."/>
            <person name="Vandamme P."/>
            <person name="Eisen J.A."/>
            <person name="Garrity G."/>
            <person name="Hugenholtz P."/>
            <person name="Kyrpides N.C."/>
        </authorList>
    </citation>
    <scope>NUCLEOTIDE SEQUENCE [LARGE SCALE GENOMIC DNA]</scope>
    <source>
        <strain evidence="1 2">A3</strain>
    </source>
</reference>
<dbReference type="EMBL" id="SLWQ01000007">
    <property type="protein sequence ID" value="TCO38960.1"/>
    <property type="molecule type" value="Genomic_DNA"/>
</dbReference>
<evidence type="ECO:0000313" key="1">
    <source>
        <dbReference type="EMBL" id="TCO38960.1"/>
    </source>
</evidence>
<keyword evidence="2" id="KW-1185">Reference proteome</keyword>
<accession>A0A4V2S237</accession>
<comment type="caution">
    <text evidence="1">The sequence shown here is derived from an EMBL/GenBank/DDBJ whole genome shotgun (WGS) entry which is preliminary data.</text>
</comment>
<name>A0A4V2S237_9GAMM</name>
<gene>
    <name evidence="1" type="ORF">EV148_107248</name>
</gene>
<protein>
    <submittedName>
        <fullName evidence="1">Uncharacterized protein</fullName>
    </submittedName>
</protein>